<proteinExistence type="predicted"/>
<feature type="transmembrane region" description="Helical" evidence="5">
    <location>
        <begin position="341"/>
        <end position="368"/>
    </location>
</feature>
<evidence type="ECO:0000256" key="3">
    <source>
        <dbReference type="ARBA" id="ARBA00022989"/>
    </source>
</evidence>
<dbReference type="PANTHER" id="PTHR37422:SF21">
    <property type="entry name" value="EXOQ-LIKE PROTEIN"/>
    <property type="match status" value="1"/>
</dbReference>
<dbReference type="AlphaFoldDB" id="A0A3B1B3R5"/>
<feature type="domain" description="O-antigen ligase-related" evidence="6">
    <location>
        <begin position="204"/>
        <end position="355"/>
    </location>
</feature>
<organism evidence="8">
    <name type="scientific">hydrothermal vent metagenome</name>
    <dbReference type="NCBI Taxonomy" id="652676"/>
    <lineage>
        <taxon>unclassified sequences</taxon>
        <taxon>metagenomes</taxon>
        <taxon>ecological metagenomes</taxon>
    </lineage>
</organism>
<evidence type="ECO:0000256" key="4">
    <source>
        <dbReference type="ARBA" id="ARBA00023136"/>
    </source>
</evidence>
<feature type="domain" description="Protein glycosylation ligase" evidence="7">
    <location>
        <begin position="158"/>
        <end position="182"/>
    </location>
</feature>
<dbReference type="Pfam" id="PF15864">
    <property type="entry name" value="PglL_A"/>
    <property type="match status" value="1"/>
</dbReference>
<feature type="transmembrane region" description="Helical" evidence="5">
    <location>
        <begin position="122"/>
        <end position="141"/>
    </location>
</feature>
<dbReference type="EMBL" id="UOFX01000041">
    <property type="protein sequence ID" value="VAX08751.1"/>
    <property type="molecule type" value="Genomic_DNA"/>
</dbReference>
<name>A0A3B1B3R5_9ZZZZ</name>
<evidence type="ECO:0000313" key="8">
    <source>
        <dbReference type="EMBL" id="VAX08751.1"/>
    </source>
</evidence>
<dbReference type="PANTHER" id="PTHR37422">
    <property type="entry name" value="TEICHURONIC ACID BIOSYNTHESIS PROTEIN TUAE"/>
    <property type="match status" value="1"/>
</dbReference>
<dbReference type="InterPro" id="IPR051533">
    <property type="entry name" value="WaaL-like"/>
</dbReference>
<comment type="subcellular location">
    <subcellularLocation>
        <location evidence="1">Membrane</location>
        <topology evidence="1">Multi-pass membrane protein</topology>
    </subcellularLocation>
</comment>
<evidence type="ECO:0000259" key="6">
    <source>
        <dbReference type="Pfam" id="PF04932"/>
    </source>
</evidence>
<keyword evidence="2 5" id="KW-0812">Transmembrane</keyword>
<evidence type="ECO:0000256" key="5">
    <source>
        <dbReference type="SAM" id="Phobius"/>
    </source>
</evidence>
<dbReference type="Pfam" id="PF04932">
    <property type="entry name" value="Wzy_C"/>
    <property type="match status" value="1"/>
</dbReference>
<feature type="transmembrane region" description="Helical" evidence="5">
    <location>
        <begin position="241"/>
        <end position="261"/>
    </location>
</feature>
<feature type="transmembrane region" description="Helical" evidence="5">
    <location>
        <begin position="68"/>
        <end position="86"/>
    </location>
</feature>
<keyword evidence="4 5" id="KW-0472">Membrane</keyword>
<evidence type="ECO:0000256" key="1">
    <source>
        <dbReference type="ARBA" id="ARBA00004141"/>
    </source>
</evidence>
<dbReference type="GO" id="GO:0016020">
    <property type="term" value="C:membrane"/>
    <property type="evidence" value="ECO:0007669"/>
    <property type="project" value="UniProtKB-SubCell"/>
</dbReference>
<feature type="transmembrane region" description="Helical" evidence="5">
    <location>
        <begin position="92"/>
        <end position="110"/>
    </location>
</feature>
<feature type="transmembrane region" description="Helical" evidence="5">
    <location>
        <begin position="39"/>
        <end position="56"/>
    </location>
</feature>
<dbReference type="InterPro" id="IPR007016">
    <property type="entry name" value="O-antigen_ligase-rel_domated"/>
</dbReference>
<dbReference type="InterPro" id="IPR031726">
    <property type="entry name" value="PglL_A"/>
</dbReference>
<keyword evidence="3 5" id="KW-1133">Transmembrane helix</keyword>
<protein>
    <submittedName>
        <fullName evidence="8">Uncharacterized protein</fullName>
    </submittedName>
</protein>
<feature type="transmembrane region" description="Helical" evidence="5">
    <location>
        <begin position="161"/>
        <end position="181"/>
    </location>
</feature>
<feature type="transmembrane region" description="Helical" evidence="5">
    <location>
        <begin position="193"/>
        <end position="211"/>
    </location>
</feature>
<gene>
    <name evidence="8" type="ORF">MNBD_GAMMA26-1039</name>
</gene>
<feature type="transmembrane region" description="Helical" evidence="5">
    <location>
        <begin position="217"/>
        <end position="234"/>
    </location>
</feature>
<accession>A0A3B1B3R5</accession>
<reference evidence="8" key="1">
    <citation type="submission" date="2018-06" db="EMBL/GenBank/DDBJ databases">
        <authorList>
            <person name="Zhirakovskaya E."/>
        </authorList>
    </citation>
    <scope>NUCLEOTIDE SEQUENCE</scope>
</reference>
<evidence type="ECO:0000259" key="7">
    <source>
        <dbReference type="Pfam" id="PF15864"/>
    </source>
</evidence>
<sequence>MSITPIYFKVLLTALFLLAPLYFQPNLGGRGLDLTYNIPVWAIASFLIGSGLYLVAATQQFIRPTHAWAFLVFPAVIILSGMITGSSQPIPWLFRQIYVTGGILFLFSLLQFNVKQRNIEQVMFVMVASTLVHALVAITQIFSPELIQGWLITSGNTPIGIFQQINVLSSYLATGIVISLYLISRPSIISAPIAAKALLIANIASSAFIIAYIGSRVGMMSVLIGILLILISRRQQLKKRLAITLIASLALIGGAIPGGTIQEISGFEKLSQRTIDLAKGADSSIRINMYAIALELVAQKPVFGHGIGNFQRVWSMQNGDYHQRNPDAQLPAYMTHPHNELVYWLIEGGTVSFIGIAIAIGAILLALVRCGPQRGFAYTALLTPISLHMQVELPIHPLVSLAISDIYHLTPPHDSEYRTT</sequence>
<evidence type="ECO:0000256" key="2">
    <source>
        <dbReference type="ARBA" id="ARBA00022692"/>
    </source>
</evidence>